<evidence type="ECO:0000313" key="2">
    <source>
        <dbReference type="WBParaSite" id="nRc.2.0.1.t05620-RA"/>
    </source>
</evidence>
<proteinExistence type="predicted"/>
<dbReference type="Proteomes" id="UP000887565">
    <property type="component" value="Unplaced"/>
</dbReference>
<accession>A0A915HV16</accession>
<evidence type="ECO:0000313" key="1">
    <source>
        <dbReference type="Proteomes" id="UP000887565"/>
    </source>
</evidence>
<dbReference type="GO" id="GO:0030424">
    <property type="term" value="C:axon"/>
    <property type="evidence" value="ECO:0007669"/>
    <property type="project" value="TreeGrafter"/>
</dbReference>
<dbReference type="GO" id="GO:1990834">
    <property type="term" value="P:response to odorant"/>
    <property type="evidence" value="ECO:0007669"/>
    <property type="project" value="TreeGrafter"/>
</dbReference>
<dbReference type="GO" id="GO:0042048">
    <property type="term" value="P:olfactory behavior"/>
    <property type="evidence" value="ECO:0007669"/>
    <property type="project" value="TreeGrafter"/>
</dbReference>
<name>A0A915HV16_ROMCU</name>
<dbReference type="GO" id="GO:0043025">
    <property type="term" value="C:neuronal cell body"/>
    <property type="evidence" value="ECO:0007669"/>
    <property type="project" value="TreeGrafter"/>
</dbReference>
<dbReference type="AlphaFoldDB" id="A0A915HV16"/>
<dbReference type="InterPro" id="IPR010558">
    <property type="entry name" value="Ly-6-related"/>
</dbReference>
<organism evidence="1 2">
    <name type="scientific">Romanomermis culicivorax</name>
    <name type="common">Nematode worm</name>
    <dbReference type="NCBI Taxonomy" id="13658"/>
    <lineage>
        <taxon>Eukaryota</taxon>
        <taxon>Metazoa</taxon>
        <taxon>Ecdysozoa</taxon>
        <taxon>Nematoda</taxon>
        <taxon>Enoplea</taxon>
        <taxon>Dorylaimia</taxon>
        <taxon>Mermithida</taxon>
        <taxon>Mermithoidea</taxon>
        <taxon>Mermithidae</taxon>
        <taxon>Romanomermis</taxon>
    </lineage>
</organism>
<dbReference type="PANTHER" id="PTHR34722">
    <property type="entry name" value="HOMOLOG OF ODR-2 (TWO)-RELATED"/>
    <property type="match status" value="1"/>
</dbReference>
<protein>
    <submittedName>
        <fullName evidence="2">Uncharacterized protein</fullName>
    </submittedName>
</protein>
<dbReference type="Pfam" id="PF06579">
    <property type="entry name" value="Ly-6_related"/>
    <property type="match status" value="1"/>
</dbReference>
<sequence>MDLGIGHWRLFGPFHLKQLKGETHRNVHQYDTVQCYNCMSADIRKSWRVLQEIYNKPLNFTDDCNYPAREMRLQTSTCSSMCITMIETVYVS</sequence>
<dbReference type="WBParaSite" id="nRc.2.0.1.t05620-RA">
    <property type="protein sequence ID" value="nRc.2.0.1.t05620-RA"/>
    <property type="gene ID" value="nRc.2.0.1.g05620"/>
</dbReference>
<reference evidence="2" key="1">
    <citation type="submission" date="2022-11" db="UniProtKB">
        <authorList>
            <consortium name="WormBaseParasite"/>
        </authorList>
    </citation>
    <scope>IDENTIFICATION</scope>
</reference>
<keyword evidence="1" id="KW-1185">Reference proteome</keyword>